<dbReference type="EMBL" id="BMOF01000021">
    <property type="protein sequence ID" value="GGK00025.1"/>
    <property type="molecule type" value="Genomic_DNA"/>
</dbReference>
<dbReference type="InterPro" id="IPR039420">
    <property type="entry name" value="WalR-like"/>
</dbReference>
<dbReference type="SUPFAM" id="SSF46894">
    <property type="entry name" value="C-terminal effector domain of the bipartite response regulators"/>
    <property type="match status" value="1"/>
</dbReference>
<feature type="DNA-binding region" description="OmpR/PhoB-type" evidence="8">
    <location>
        <begin position="125"/>
        <end position="222"/>
    </location>
</feature>
<dbReference type="Gene3D" id="3.40.50.2300">
    <property type="match status" value="1"/>
</dbReference>
<dbReference type="RefSeq" id="WP_054671041.1">
    <property type="nucleotide sequence ID" value="NZ_BMOF01000021.1"/>
</dbReference>
<dbReference type="Gene3D" id="6.10.250.690">
    <property type="match status" value="1"/>
</dbReference>
<evidence type="ECO:0000256" key="6">
    <source>
        <dbReference type="ARBA" id="ARBA00023163"/>
    </source>
</evidence>
<evidence type="ECO:0000256" key="1">
    <source>
        <dbReference type="ARBA" id="ARBA00004496"/>
    </source>
</evidence>
<dbReference type="CDD" id="cd00383">
    <property type="entry name" value="trans_reg_C"/>
    <property type="match status" value="1"/>
</dbReference>
<dbReference type="GO" id="GO:0032993">
    <property type="term" value="C:protein-DNA complex"/>
    <property type="evidence" value="ECO:0007669"/>
    <property type="project" value="TreeGrafter"/>
</dbReference>
<accession>A0A8J3FA88</accession>
<keyword evidence="2 7" id="KW-0597">Phosphoprotein</keyword>
<dbReference type="GO" id="GO:0000156">
    <property type="term" value="F:phosphorelay response regulator activity"/>
    <property type="evidence" value="ECO:0007669"/>
    <property type="project" value="TreeGrafter"/>
</dbReference>
<dbReference type="PANTHER" id="PTHR48111:SF22">
    <property type="entry name" value="REGULATOR OF RPOS"/>
    <property type="match status" value="1"/>
</dbReference>
<gene>
    <name evidence="11" type="primary">llrA</name>
    <name evidence="11" type="ORF">GCM10007043_12610</name>
</gene>
<evidence type="ECO:0000256" key="5">
    <source>
        <dbReference type="ARBA" id="ARBA00023125"/>
    </source>
</evidence>
<comment type="caution">
    <text evidence="11">The sequence shown here is derived from an EMBL/GenBank/DDBJ whole genome shotgun (WGS) entry which is preliminary data.</text>
</comment>
<dbReference type="CDD" id="cd17574">
    <property type="entry name" value="REC_OmpR"/>
    <property type="match status" value="1"/>
</dbReference>
<dbReference type="Pfam" id="PF00072">
    <property type="entry name" value="Response_reg"/>
    <property type="match status" value="1"/>
</dbReference>
<dbReference type="AlphaFoldDB" id="A0A8J3FA88"/>
<evidence type="ECO:0000313" key="11">
    <source>
        <dbReference type="EMBL" id="GGK00025.1"/>
    </source>
</evidence>
<dbReference type="InterPro" id="IPR001789">
    <property type="entry name" value="Sig_transdc_resp-reg_receiver"/>
</dbReference>
<dbReference type="InterPro" id="IPR036388">
    <property type="entry name" value="WH-like_DNA-bd_sf"/>
</dbReference>
<feature type="modified residue" description="4-aspartylphosphate" evidence="7">
    <location>
        <position position="54"/>
    </location>
</feature>
<dbReference type="Proteomes" id="UP000637720">
    <property type="component" value="Unassembled WGS sequence"/>
</dbReference>
<protein>
    <submittedName>
        <fullName evidence="11">DNA-binding response regulator</fullName>
    </submittedName>
</protein>
<dbReference type="PROSITE" id="PS51755">
    <property type="entry name" value="OMPR_PHOB"/>
    <property type="match status" value="1"/>
</dbReference>
<reference evidence="11" key="2">
    <citation type="submission" date="2020-09" db="EMBL/GenBank/DDBJ databases">
        <authorList>
            <person name="Sun Q."/>
            <person name="Ohkuma M."/>
        </authorList>
    </citation>
    <scope>NUCLEOTIDE SEQUENCE</scope>
    <source>
        <strain evidence="11">JCM 14719</strain>
    </source>
</reference>
<reference evidence="11" key="1">
    <citation type="journal article" date="2014" name="Int. J. Syst. Evol. Microbiol.">
        <title>Complete genome sequence of Corynebacterium casei LMG S-19264T (=DSM 44701T), isolated from a smear-ripened cheese.</title>
        <authorList>
            <consortium name="US DOE Joint Genome Institute (JGI-PGF)"/>
            <person name="Walter F."/>
            <person name="Albersmeier A."/>
            <person name="Kalinowski J."/>
            <person name="Ruckert C."/>
        </authorList>
    </citation>
    <scope>NUCLEOTIDE SEQUENCE</scope>
    <source>
        <strain evidence="11">JCM 14719</strain>
    </source>
</reference>
<dbReference type="GO" id="GO:0006355">
    <property type="term" value="P:regulation of DNA-templated transcription"/>
    <property type="evidence" value="ECO:0007669"/>
    <property type="project" value="InterPro"/>
</dbReference>
<evidence type="ECO:0000259" key="9">
    <source>
        <dbReference type="PROSITE" id="PS50110"/>
    </source>
</evidence>
<evidence type="ECO:0000256" key="8">
    <source>
        <dbReference type="PROSITE-ProRule" id="PRU01091"/>
    </source>
</evidence>
<evidence type="ECO:0000256" key="4">
    <source>
        <dbReference type="ARBA" id="ARBA00023015"/>
    </source>
</evidence>
<dbReference type="SMART" id="SM00862">
    <property type="entry name" value="Trans_reg_C"/>
    <property type="match status" value="1"/>
</dbReference>
<dbReference type="SMART" id="SM00448">
    <property type="entry name" value="REC"/>
    <property type="match status" value="1"/>
</dbReference>
<feature type="domain" description="Response regulatory" evidence="9">
    <location>
        <begin position="5"/>
        <end position="118"/>
    </location>
</feature>
<dbReference type="InterPro" id="IPR011006">
    <property type="entry name" value="CheY-like_superfamily"/>
</dbReference>
<keyword evidence="3" id="KW-0902">Two-component regulatory system</keyword>
<dbReference type="Gene3D" id="1.10.10.10">
    <property type="entry name" value="Winged helix-like DNA-binding domain superfamily/Winged helix DNA-binding domain"/>
    <property type="match status" value="1"/>
</dbReference>
<dbReference type="Pfam" id="PF00486">
    <property type="entry name" value="Trans_reg_C"/>
    <property type="match status" value="1"/>
</dbReference>
<dbReference type="InterPro" id="IPR016032">
    <property type="entry name" value="Sig_transdc_resp-reg_C-effctor"/>
</dbReference>
<evidence type="ECO:0000256" key="3">
    <source>
        <dbReference type="ARBA" id="ARBA00023012"/>
    </source>
</evidence>
<dbReference type="InterPro" id="IPR001867">
    <property type="entry name" value="OmpR/PhoB-type_DNA-bd"/>
</dbReference>
<evidence type="ECO:0000256" key="2">
    <source>
        <dbReference type="ARBA" id="ARBA00022553"/>
    </source>
</evidence>
<dbReference type="FunFam" id="1.10.10.10:FF:000005">
    <property type="entry name" value="Two-component system response regulator"/>
    <property type="match status" value="1"/>
</dbReference>
<dbReference type="FunFam" id="3.40.50.2300:FF:000001">
    <property type="entry name" value="DNA-binding response regulator PhoB"/>
    <property type="match status" value="1"/>
</dbReference>
<dbReference type="PANTHER" id="PTHR48111">
    <property type="entry name" value="REGULATOR OF RPOS"/>
    <property type="match status" value="1"/>
</dbReference>
<feature type="domain" description="OmpR/PhoB-type" evidence="10">
    <location>
        <begin position="125"/>
        <end position="222"/>
    </location>
</feature>
<organism evidence="11 12">
    <name type="scientific">Calditerricola satsumensis</name>
    <dbReference type="NCBI Taxonomy" id="373054"/>
    <lineage>
        <taxon>Bacteria</taxon>
        <taxon>Bacillati</taxon>
        <taxon>Bacillota</taxon>
        <taxon>Bacilli</taxon>
        <taxon>Bacillales</taxon>
        <taxon>Bacillaceae</taxon>
        <taxon>Calditerricola</taxon>
    </lineage>
</organism>
<comment type="subcellular location">
    <subcellularLocation>
        <location evidence="1">Cytoplasm</location>
    </subcellularLocation>
</comment>
<keyword evidence="6" id="KW-0804">Transcription</keyword>
<dbReference type="SUPFAM" id="SSF52172">
    <property type="entry name" value="CheY-like"/>
    <property type="match status" value="1"/>
</dbReference>
<dbReference type="GO" id="GO:0000976">
    <property type="term" value="F:transcription cis-regulatory region binding"/>
    <property type="evidence" value="ECO:0007669"/>
    <property type="project" value="TreeGrafter"/>
</dbReference>
<keyword evidence="12" id="KW-1185">Reference proteome</keyword>
<sequence>MDAKRVLIVEDEVHLARFLQLELEHEGFRTHICHDGREGLALALTQTWDLILLDIMLPSLDGIELCRRVRAEKDVPIIMLTARDSVSDKVLGLDSGADDYVTKPFAIEELLARIRALFRKERRDAGVYECGGIRIDVKGRRVFVQGREVDLTAREFDLLAFLVRNKNHVMSRDVILDRVWGYAYTGDSNVVDVYIRYLRSKLGPVGEKVIQTVRGVGYVARE</sequence>
<dbReference type="PROSITE" id="PS50110">
    <property type="entry name" value="RESPONSE_REGULATORY"/>
    <property type="match status" value="1"/>
</dbReference>
<evidence type="ECO:0000259" key="10">
    <source>
        <dbReference type="PROSITE" id="PS51755"/>
    </source>
</evidence>
<dbReference type="GO" id="GO:0005829">
    <property type="term" value="C:cytosol"/>
    <property type="evidence" value="ECO:0007669"/>
    <property type="project" value="TreeGrafter"/>
</dbReference>
<keyword evidence="4" id="KW-0805">Transcription regulation</keyword>
<name>A0A8J3FA88_9BACI</name>
<evidence type="ECO:0000313" key="12">
    <source>
        <dbReference type="Proteomes" id="UP000637720"/>
    </source>
</evidence>
<proteinExistence type="predicted"/>
<keyword evidence="5 8" id="KW-0238">DNA-binding</keyword>
<evidence type="ECO:0000256" key="7">
    <source>
        <dbReference type="PROSITE-ProRule" id="PRU00169"/>
    </source>
</evidence>